<organism evidence="2 3">
    <name type="scientific">Aspergillus sclerotialis</name>
    <dbReference type="NCBI Taxonomy" id="2070753"/>
    <lineage>
        <taxon>Eukaryota</taxon>
        <taxon>Fungi</taxon>
        <taxon>Dikarya</taxon>
        <taxon>Ascomycota</taxon>
        <taxon>Pezizomycotina</taxon>
        <taxon>Eurotiomycetes</taxon>
        <taxon>Eurotiomycetidae</taxon>
        <taxon>Eurotiales</taxon>
        <taxon>Aspergillaceae</taxon>
        <taxon>Aspergillus</taxon>
        <taxon>Aspergillus subgen. Polypaecilum</taxon>
    </lineage>
</organism>
<feature type="region of interest" description="Disordered" evidence="1">
    <location>
        <begin position="194"/>
        <end position="277"/>
    </location>
</feature>
<feature type="compositionally biased region" description="Polar residues" evidence="1">
    <location>
        <begin position="139"/>
        <end position="148"/>
    </location>
</feature>
<sequence>MSPSITCHGHFHGDLSSVSASLSSVHHSCLAISSTSSPLGTTSRAFSPLDIVSDEKTSNSSAVEITEITVNDCVSPPVSDLPESSTNMSSDSRLSLSSRKAPNSPDIRPTPKPMRTVPSANSVTPANRRSTSRSTVRSGQASRNSSLHSSRPTVTSTSITPSVSGRKLPAEKRENLIALHREACRIFQSDDSIKRCKPDSQLPHSPTSTVSAYFSPHDGNSPPAGGSAASSPVIRAQPSHSHLERESLDGSPRRTHQPSHVSGYESNAGTRSRQTSATVIDWTSPSTRRREYAKIDRASSGFRGLWRRVAPKWCQGADRRTPFFEEGKNGKANYEGSVRRFRMDIPEETEPEATVDPPHQHFKVLRRKLSGVKADARQKYGKKRRRLQCIPVT</sequence>
<dbReference type="EMBL" id="MVGC01000026">
    <property type="protein sequence ID" value="RJE26258.1"/>
    <property type="molecule type" value="Genomic_DNA"/>
</dbReference>
<dbReference type="AlphaFoldDB" id="A0A3A2ZSX7"/>
<feature type="compositionally biased region" description="Low complexity" evidence="1">
    <location>
        <begin position="219"/>
        <end position="232"/>
    </location>
</feature>
<protein>
    <submittedName>
        <fullName evidence="2">Uncharacterized protein</fullName>
    </submittedName>
</protein>
<gene>
    <name evidence="2" type="ORF">PHISCL_01416</name>
</gene>
<evidence type="ECO:0000256" key="1">
    <source>
        <dbReference type="SAM" id="MobiDB-lite"/>
    </source>
</evidence>
<keyword evidence="3" id="KW-1185">Reference proteome</keyword>
<proteinExistence type="predicted"/>
<feature type="compositionally biased region" description="Low complexity" evidence="1">
    <location>
        <begin position="84"/>
        <end position="98"/>
    </location>
</feature>
<feature type="compositionally biased region" description="Basic and acidic residues" evidence="1">
    <location>
        <begin position="241"/>
        <end position="252"/>
    </location>
</feature>
<feature type="compositionally biased region" description="Polar residues" evidence="1">
    <location>
        <begin position="258"/>
        <end position="277"/>
    </location>
</feature>
<evidence type="ECO:0000313" key="2">
    <source>
        <dbReference type="EMBL" id="RJE26258.1"/>
    </source>
</evidence>
<feature type="compositionally biased region" description="Polar residues" evidence="1">
    <location>
        <begin position="118"/>
        <end position="127"/>
    </location>
</feature>
<evidence type="ECO:0000313" key="3">
    <source>
        <dbReference type="Proteomes" id="UP000266188"/>
    </source>
</evidence>
<reference evidence="3" key="1">
    <citation type="submission" date="2017-02" db="EMBL/GenBank/DDBJ databases">
        <authorList>
            <person name="Tafer H."/>
            <person name="Lopandic K."/>
        </authorList>
    </citation>
    <scope>NUCLEOTIDE SEQUENCE [LARGE SCALE GENOMIC DNA]</scope>
    <source>
        <strain evidence="3">CBS 366.77</strain>
    </source>
</reference>
<name>A0A3A2ZSX7_9EURO</name>
<feature type="region of interest" description="Disordered" evidence="1">
    <location>
        <begin position="73"/>
        <end position="167"/>
    </location>
</feature>
<dbReference type="OrthoDB" id="5366332at2759"/>
<feature type="compositionally biased region" description="Low complexity" evidence="1">
    <location>
        <begin position="128"/>
        <end position="138"/>
    </location>
</feature>
<accession>A0A3A2ZSX7</accession>
<feature type="compositionally biased region" description="Low complexity" evidence="1">
    <location>
        <begin position="149"/>
        <end position="164"/>
    </location>
</feature>
<comment type="caution">
    <text evidence="2">The sequence shown here is derived from an EMBL/GenBank/DDBJ whole genome shotgun (WGS) entry which is preliminary data.</text>
</comment>
<dbReference type="Proteomes" id="UP000266188">
    <property type="component" value="Unassembled WGS sequence"/>
</dbReference>
<feature type="compositionally biased region" description="Polar residues" evidence="1">
    <location>
        <begin position="202"/>
        <end position="212"/>
    </location>
</feature>